<dbReference type="SUPFAM" id="SSF48452">
    <property type="entry name" value="TPR-like"/>
    <property type="match status" value="1"/>
</dbReference>
<reference evidence="1" key="1">
    <citation type="submission" date="2023-01" db="EMBL/GenBank/DDBJ databases">
        <title>Whole genome sequence of Paucibacter sp. S2-9 isolated from pond sediment.</title>
        <authorList>
            <person name="Jung J.Y."/>
        </authorList>
    </citation>
    <scope>NUCLEOTIDE SEQUENCE</scope>
    <source>
        <strain evidence="1">S2-9</strain>
    </source>
</reference>
<dbReference type="EMBL" id="CP116346">
    <property type="protein sequence ID" value="WIT10307.1"/>
    <property type="molecule type" value="Genomic_DNA"/>
</dbReference>
<keyword evidence="2" id="KW-1185">Reference proteome</keyword>
<dbReference type="AlphaFoldDB" id="A0AA95NCJ0"/>
<accession>A0AA95NCJ0</accession>
<evidence type="ECO:0000313" key="2">
    <source>
        <dbReference type="Proteomes" id="UP001177769"/>
    </source>
</evidence>
<dbReference type="Proteomes" id="UP001177769">
    <property type="component" value="Chromosome"/>
</dbReference>
<evidence type="ECO:0000313" key="1">
    <source>
        <dbReference type="EMBL" id="WIT10307.1"/>
    </source>
</evidence>
<protein>
    <recommendedName>
        <fullName evidence="3">Tetratricopeptide repeat protein</fullName>
    </recommendedName>
</protein>
<organism evidence="1 2">
    <name type="scientific">Paucibacter sediminis</name>
    <dbReference type="NCBI Taxonomy" id="3019553"/>
    <lineage>
        <taxon>Bacteria</taxon>
        <taxon>Pseudomonadati</taxon>
        <taxon>Pseudomonadota</taxon>
        <taxon>Betaproteobacteria</taxon>
        <taxon>Burkholderiales</taxon>
        <taxon>Sphaerotilaceae</taxon>
        <taxon>Roseateles</taxon>
    </lineage>
</organism>
<dbReference type="InterPro" id="IPR011990">
    <property type="entry name" value="TPR-like_helical_dom_sf"/>
</dbReference>
<evidence type="ECO:0008006" key="3">
    <source>
        <dbReference type="Google" id="ProtNLM"/>
    </source>
</evidence>
<proteinExistence type="predicted"/>
<dbReference type="RefSeq" id="WP_285231376.1">
    <property type="nucleotide sequence ID" value="NZ_CP116346.1"/>
</dbReference>
<dbReference type="Gene3D" id="1.25.40.10">
    <property type="entry name" value="Tetratricopeptide repeat domain"/>
    <property type="match status" value="1"/>
</dbReference>
<gene>
    <name evidence="1" type="ORF">PFX98_15445</name>
</gene>
<sequence length="175" mass="18419">MKMHTQTSSPRFQAMPAQMAEALTDAATGDEAQRSSEALMLLTQARNAAFAEAAEGRVGRGLSLLSQALEHEPLSHELLSDMAALLLSAGELAHAATHAYRALELTPDHGASLYTLGFAMSGLGEYAAAIEALQTLLQGPALANLMQEAPDLLPLVQIELQRLQALGDSSVRSAA</sequence>
<dbReference type="KEGG" id="pais:PFX98_15445"/>
<name>A0AA95NCJ0_9BURK</name>